<keyword evidence="10" id="KW-0663">Pyridoxal phosphate</keyword>
<sequence length="390" mass="41077">MPPAAPTSTTSTSATPATPIRIPEHLLPRDGRFGSGPSKVRPEQMAALAAVGETLMGTSHRQTPVRSLVRRVREGVADLLGAPEGYEVLLGNGGATSFWDAATFSLARSRAHHAVNGEFSGKFYAGTNAAPFLEESEVVRAEPGSLALPAPSTAADVVAWAHNETSTGVASPVVRPAGGTDDALTLVDATSIAGATPVDLRESDVYYFSPQKAFASDGGLWLAVVSPAALARIEEIAASGRWIPESLALSQAVTNSRLDQTLNTPALATLVLLAEQLDWFRDNGGIEWAAARSRRSTDHLYAWADAREWATPFVADPAHRSPVVATIDLAASVPAGQVISALRENGVLDVFPYRKLGRNQLRVAAFPAVDPADVEALTACVDYVVERLGA</sequence>
<dbReference type="Proteomes" id="UP000275356">
    <property type="component" value="Unassembled WGS sequence"/>
</dbReference>
<evidence type="ECO:0000256" key="12">
    <source>
        <dbReference type="ARBA" id="ARBA00023299"/>
    </source>
</evidence>
<evidence type="ECO:0000256" key="14">
    <source>
        <dbReference type="ARBA" id="ARBA00047630"/>
    </source>
</evidence>
<reference evidence="18 19" key="1">
    <citation type="submission" date="2018-11" db="EMBL/GenBank/DDBJ databases">
        <title>Sequencing the genomes of 1000 actinobacteria strains.</title>
        <authorList>
            <person name="Klenk H.-P."/>
        </authorList>
    </citation>
    <scope>NUCLEOTIDE SEQUENCE [LARGE SCALE GENOMIC DNA]</scope>
    <source>
        <strain evidence="18 19">DSM 13521</strain>
    </source>
</reference>
<evidence type="ECO:0000256" key="10">
    <source>
        <dbReference type="ARBA" id="ARBA00022898"/>
    </source>
</evidence>
<evidence type="ECO:0000256" key="11">
    <source>
        <dbReference type="ARBA" id="ARBA00023096"/>
    </source>
</evidence>
<feature type="compositionally biased region" description="Basic and acidic residues" evidence="16">
    <location>
        <begin position="22"/>
        <end position="32"/>
    </location>
</feature>
<organism evidence="18 19">
    <name type="scientific">Salana multivorans</name>
    <dbReference type="NCBI Taxonomy" id="120377"/>
    <lineage>
        <taxon>Bacteria</taxon>
        <taxon>Bacillati</taxon>
        <taxon>Actinomycetota</taxon>
        <taxon>Actinomycetes</taxon>
        <taxon>Micrococcales</taxon>
        <taxon>Beutenbergiaceae</taxon>
        <taxon>Salana</taxon>
    </lineage>
</organism>
<evidence type="ECO:0000256" key="16">
    <source>
        <dbReference type="SAM" id="MobiDB-lite"/>
    </source>
</evidence>
<dbReference type="UniPathway" id="UPA00135">
    <property type="reaction ID" value="UER00197"/>
</dbReference>
<dbReference type="Gene3D" id="3.40.640.10">
    <property type="entry name" value="Type I PLP-dependent aspartate aminotransferase-like (Major domain)"/>
    <property type="match status" value="1"/>
</dbReference>
<feature type="domain" description="Aminotransferase class V" evidence="17">
    <location>
        <begin position="154"/>
        <end position="347"/>
    </location>
</feature>
<dbReference type="GO" id="GO:0004648">
    <property type="term" value="F:O-phospho-L-serine:2-oxoglutarate aminotransferase activity"/>
    <property type="evidence" value="ECO:0007669"/>
    <property type="project" value="UniProtKB-EC"/>
</dbReference>
<evidence type="ECO:0000256" key="15">
    <source>
        <dbReference type="ARBA" id="ARBA00049007"/>
    </source>
</evidence>
<comment type="similarity">
    <text evidence="4">Belongs to the class-V pyridoxal-phosphate-dependent aminotransferase family. SerC subfamily.</text>
</comment>
<comment type="catalytic activity">
    <reaction evidence="14">
        <text>4-(phosphooxy)-L-threonine + 2-oxoglutarate = (R)-3-hydroxy-2-oxo-4-phosphooxybutanoate + L-glutamate</text>
        <dbReference type="Rhea" id="RHEA:16573"/>
        <dbReference type="ChEBI" id="CHEBI:16810"/>
        <dbReference type="ChEBI" id="CHEBI:29985"/>
        <dbReference type="ChEBI" id="CHEBI:58452"/>
        <dbReference type="ChEBI" id="CHEBI:58538"/>
        <dbReference type="EC" id="2.6.1.52"/>
    </reaction>
</comment>
<dbReference type="GO" id="GO:0004760">
    <property type="term" value="F:L-serine-pyruvate transaminase activity"/>
    <property type="evidence" value="ECO:0007669"/>
    <property type="project" value="TreeGrafter"/>
</dbReference>
<keyword evidence="12" id="KW-0718">Serine biosynthesis</keyword>
<comment type="pathway">
    <text evidence="3">Amino-acid biosynthesis; L-serine biosynthesis; L-serine from 3-phospho-D-glycerate: step 2/3.</text>
</comment>
<dbReference type="RefSeq" id="WP_123738186.1">
    <property type="nucleotide sequence ID" value="NZ_CALFQU010000028.1"/>
</dbReference>
<dbReference type="GO" id="GO:0019265">
    <property type="term" value="P:glycine biosynthetic process, by transamination of glyoxylate"/>
    <property type="evidence" value="ECO:0007669"/>
    <property type="project" value="TreeGrafter"/>
</dbReference>
<evidence type="ECO:0000256" key="9">
    <source>
        <dbReference type="ARBA" id="ARBA00022679"/>
    </source>
</evidence>
<evidence type="ECO:0000256" key="3">
    <source>
        <dbReference type="ARBA" id="ARBA00005099"/>
    </source>
</evidence>
<feature type="region of interest" description="Disordered" evidence="16">
    <location>
        <begin position="1"/>
        <end position="40"/>
    </location>
</feature>
<evidence type="ECO:0000256" key="1">
    <source>
        <dbReference type="ARBA" id="ARBA00001933"/>
    </source>
</evidence>
<dbReference type="PANTHER" id="PTHR21152">
    <property type="entry name" value="AMINOTRANSFERASE CLASS V"/>
    <property type="match status" value="1"/>
</dbReference>
<keyword evidence="7 18" id="KW-0032">Aminotransferase</keyword>
<dbReference type="AlphaFoldDB" id="A0A3N2D821"/>
<dbReference type="InterPro" id="IPR015421">
    <property type="entry name" value="PyrdxlP-dep_Trfase_major"/>
</dbReference>
<evidence type="ECO:0000256" key="4">
    <source>
        <dbReference type="ARBA" id="ARBA00006904"/>
    </source>
</evidence>
<dbReference type="GO" id="GO:0006564">
    <property type="term" value="P:L-serine biosynthetic process"/>
    <property type="evidence" value="ECO:0007669"/>
    <property type="project" value="UniProtKB-KW"/>
</dbReference>
<dbReference type="InterPro" id="IPR015422">
    <property type="entry name" value="PyrdxlP-dep_Trfase_small"/>
</dbReference>
<dbReference type="GO" id="GO:0008453">
    <property type="term" value="F:alanine-glyoxylate transaminase activity"/>
    <property type="evidence" value="ECO:0007669"/>
    <property type="project" value="TreeGrafter"/>
</dbReference>
<evidence type="ECO:0000256" key="2">
    <source>
        <dbReference type="ARBA" id="ARBA00003483"/>
    </source>
</evidence>
<evidence type="ECO:0000313" key="18">
    <source>
        <dbReference type="EMBL" id="ROR95943.1"/>
    </source>
</evidence>
<dbReference type="InterPro" id="IPR000192">
    <property type="entry name" value="Aminotrans_V_dom"/>
</dbReference>
<comment type="caution">
    <text evidence="18">The sequence shown here is derived from an EMBL/GenBank/DDBJ whole genome shotgun (WGS) entry which is preliminary data.</text>
</comment>
<feature type="compositionally biased region" description="Low complexity" evidence="16">
    <location>
        <begin position="1"/>
        <end position="19"/>
    </location>
</feature>
<keyword evidence="8" id="KW-0028">Amino-acid biosynthesis</keyword>
<evidence type="ECO:0000313" key="19">
    <source>
        <dbReference type="Proteomes" id="UP000275356"/>
    </source>
</evidence>
<accession>A0A3N2D821</accession>
<dbReference type="SUPFAM" id="SSF53383">
    <property type="entry name" value="PLP-dependent transferases"/>
    <property type="match status" value="1"/>
</dbReference>
<dbReference type="NCBIfam" id="TIGR01366">
    <property type="entry name" value="serC_3"/>
    <property type="match status" value="1"/>
</dbReference>
<protein>
    <recommendedName>
        <fullName evidence="5">phosphoserine transaminase</fullName>
        <ecNumber evidence="5">2.6.1.52</ecNumber>
    </recommendedName>
    <alternativeName>
        <fullName evidence="13">Phosphohydroxythreonine aminotransferase</fullName>
    </alternativeName>
</protein>
<dbReference type="EC" id="2.6.1.52" evidence="5"/>
<evidence type="ECO:0000256" key="13">
    <source>
        <dbReference type="ARBA" id="ARBA00031421"/>
    </source>
</evidence>
<evidence type="ECO:0000256" key="6">
    <source>
        <dbReference type="ARBA" id="ARBA00022490"/>
    </source>
</evidence>
<dbReference type="InterPro" id="IPR015424">
    <property type="entry name" value="PyrdxlP-dep_Trfase"/>
</dbReference>
<keyword evidence="9 18" id="KW-0808">Transferase</keyword>
<evidence type="ECO:0000259" key="17">
    <source>
        <dbReference type="Pfam" id="PF00266"/>
    </source>
</evidence>
<dbReference type="EMBL" id="RKHQ01000001">
    <property type="protein sequence ID" value="ROR95943.1"/>
    <property type="molecule type" value="Genomic_DNA"/>
</dbReference>
<proteinExistence type="inferred from homology"/>
<dbReference type="OrthoDB" id="975012at2"/>
<dbReference type="Pfam" id="PF00266">
    <property type="entry name" value="Aminotran_5"/>
    <property type="match status" value="1"/>
</dbReference>
<gene>
    <name evidence="18" type="ORF">EDD28_0512</name>
</gene>
<comment type="function">
    <text evidence="2">Catalyzes the reversible conversion of 3-phosphohydroxypyruvate to phosphoserine and of 3-hydroxy-2-oxo-4-phosphonooxybutanoate to phosphohydroxythreonine.</text>
</comment>
<evidence type="ECO:0000256" key="5">
    <source>
        <dbReference type="ARBA" id="ARBA00013030"/>
    </source>
</evidence>
<dbReference type="InterPro" id="IPR006272">
    <property type="entry name" value="Pser_aminoTfrase_mycobac"/>
</dbReference>
<dbReference type="InterPro" id="IPR022278">
    <property type="entry name" value="Pser_aminoTfrase"/>
</dbReference>
<evidence type="ECO:0000256" key="8">
    <source>
        <dbReference type="ARBA" id="ARBA00022605"/>
    </source>
</evidence>
<dbReference type="Gene3D" id="3.90.1150.10">
    <property type="entry name" value="Aspartate Aminotransferase, domain 1"/>
    <property type="match status" value="1"/>
</dbReference>
<keyword evidence="11" id="KW-0664">Pyridoxine biosynthesis</keyword>
<dbReference type="PIRSF" id="PIRSF000525">
    <property type="entry name" value="SerC"/>
    <property type="match status" value="1"/>
</dbReference>
<comment type="catalytic activity">
    <reaction evidence="15">
        <text>O-phospho-L-serine + 2-oxoglutarate = 3-phosphooxypyruvate + L-glutamate</text>
        <dbReference type="Rhea" id="RHEA:14329"/>
        <dbReference type="ChEBI" id="CHEBI:16810"/>
        <dbReference type="ChEBI" id="CHEBI:18110"/>
        <dbReference type="ChEBI" id="CHEBI:29985"/>
        <dbReference type="ChEBI" id="CHEBI:57524"/>
        <dbReference type="EC" id="2.6.1.52"/>
    </reaction>
</comment>
<dbReference type="GO" id="GO:0008615">
    <property type="term" value="P:pyridoxine biosynthetic process"/>
    <property type="evidence" value="ECO:0007669"/>
    <property type="project" value="UniProtKB-KW"/>
</dbReference>
<evidence type="ECO:0000256" key="7">
    <source>
        <dbReference type="ARBA" id="ARBA00022576"/>
    </source>
</evidence>
<name>A0A3N2D821_9MICO</name>
<keyword evidence="6" id="KW-0963">Cytoplasm</keyword>
<keyword evidence="19" id="KW-1185">Reference proteome</keyword>
<comment type="cofactor">
    <cofactor evidence="1">
        <name>pyridoxal 5'-phosphate</name>
        <dbReference type="ChEBI" id="CHEBI:597326"/>
    </cofactor>
</comment>
<dbReference type="PANTHER" id="PTHR21152:SF40">
    <property type="entry name" value="ALANINE--GLYOXYLATE AMINOTRANSFERASE"/>
    <property type="match status" value="1"/>
</dbReference>